<reference evidence="2" key="1">
    <citation type="submission" date="2021-02" db="EMBL/GenBank/DDBJ databases">
        <authorList>
            <person name="Dougan E. K."/>
            <person name="Rhodes N."/>
            <person name="Thang M."/>
            <person name="Chan C."/>
        </authorList>
    </citation>
    <scope>NUCLEOTIDE SEQUENCE</scope>
</reference>
<sequence>CTVLDAAFKIHTEVGMHMLYAMVNGKKVAPTTTLQNGDEINIITSSEASPKVAWLDYVYLRSTRSKLAQHFRKEDRTSDSMVDVAALLATAATTAVALPLF</sequence>
<feature type="non-terminal residue" evidence="2">
    <location>
        <position position="101"/>
    </location>
</feature>
<dbReference type="InterPro" id="IPR004095">
    <property type="entry name" value="TGS"/>
</dbReference>
<dbReference type="PROSITE" id="PS51880">
    <property type="entry name" value="TGS"/>
    <property type="match status" value="1"/>
</dbReference>
<accession>A0A813KG05</accession>
<dbReference type="InterPro" id="IPR012676">
    <property type="entry name" value="TGS-like"/>
</dbReference>
<dbReference type="Proteomes" id="UP000626109">
    <property type="component" value="Unassembled WGS sequence"/>
</dbReference>
<dbReference type="Pfam" id="PF02824">
    <property type="entry name" value="TGS"/>
    <property type="match status" value="1"/>
</dbReference>
<evidence type="ECO:0000313" key="3">
    <source>
        <dbReference type="Proteomes" id="UP000626109"/>
    </source>
</evidence>
<dbReference type="PANTHER" id="PTHR43061">
    <property type="entry name" value="GTP DIPHOSPHOKINASE RSH1, CHLOROPLASTIC-RELATED"/>
    <property type="match status" value="1"/>
</dbReference>
<feature type="domain" description="TGS" evidence="1">
    <location>
        <begin position="1"/>
        <end position="44"/>
    </location>
</feature>
<dbReference type="InterPro" id="IPR012675">
    <property type="entry name" value="Beta-grasp_dom_sf"/>
</dbReference>
<proteinExistence type="predicted"/>
<dbReference type="AlphaFoldDB" id="A0A813KG05"/>
<protein>
    <recommendedName>
        <fullName evidence="1">TGS domain-containing protein</fullName>
    </recommendedName>
</protein>
<dbReference type="PANTHER" id="PTHR43061:SF1">
    <property type="entry name" value="GTP DIPHOSPHOKINASE RSH1, CHLOROPLASTIC-RELATED"/>
    <property type="match status" value="1"/>
</dbReference>
<gene>
    <name evidence="2" type="ORF">PGLA2088_LOCUS32554</name>
</gene>
<evidence type="ECO:0000259" key="1">
    <source>
        <dbReference type="PROSITE" id="PS51880"/>
    </source>
</evidence>
<dbReference type="Gene3D" id="3.10.20.30">
    <property type="match status" value="1"/>
</dbReference>
<comment type="caution">
    <text evidence="2">The sequence shown here is derived from an EMBL/GenBank/DDBJ whole genome shotgun (WGS) entry which is preliminary data.</text>
</comment>
<evidence type="ECO:0000313" key="2">
    <source>
        <dbReference type="EMBL" id="CAE8702700.1"/>
    </source>
</evidence>
<dbReference type="EMBL" id="CAJNNW010030183">
    <property type="protein sequence ID" value="CAE8702700.1"/>
    <property type="molecule type" value="Genomic_DNA"/>
</dbReference>
<name>A0A813KG05_POLGL</name>
<organism evidence="2 3">
    <name type="scientific">Polarella glacialis</name>
    <name type="common">Dinoflagellate</name>
    <dbReference type="NCBI Taxonomy" id="89957"/>
    <lineage>
        <taxon>Eukaryota</taxon>
        <taxon>Sar</taxon>
        <taxon>Alveolata</taxon>
        <taxon>Dinophyceae</taxon>
        <taxon>Suessiales</taxon>
        <taxon>Suessiaceae</taxon>
        <taxon>Polarella</taxon>
    </lineage>
</organism>
<dbReference type="SUPFAM" id="SSF81271">
    <property type="entry name" value="TGS-like"/>
    <property type="match status" value="1"/>
</dbReference>